<protein>
    <submittedName>
        <fullName evidence="6">Carboxymuconolactone decarboxylase family protein</fullName>
    </submittedName>
</protein>
<organism evidence="6 7">
    <name type="scientific">Nonomuraea harbinensis</name>
    <dbReference type="NCBI Taxonomy" id="1286938"/>
    <lineage>
        <taxon>Bacteria</taxon>
        <taxon>Bacillati</taxon>
        <taxon>Actinomycetota</taxon>
        <taxon>Actinomycetes</taxon>
        <taxon>Streptosporangiales</taxon>
        <taxon>Streptosporangiaceae</taxon>
        <taxon>Nonomuraea</taxon>
    </lineage>
</organism>
<keyword evidence="4" id="KW-0680">Restriction system</keyword>
<feature type="domain" description="Carboxymuconolactone decarboxylase-like" evidence="5">
    <location>
        <begin position="4"/>
        <end position="50"/>
    </location>
</feature>
<evidence type="ECO:0000256" key="4">
    <source>
        <dbReference type="ARBA" id="ARBA00022747"/>
    </source>
</evidence>
<dbReference type="Pfam" id="PF02627">
    <property type="entry name" value="CMD"/>
    <property type="match status" value="1"/>
</dbReference>
<evidence type="ECO:0000259" key="5">
    <source>
        <dbReference type="Pfam" id="PF02627"/>
    </source>
</evidence>
<dbReference type="PANTHER" id="PTHR35446:SF2">
    <property type="entry name" value="CARBOXYMUCONOLACTONE DECARBOXYLASE-LIKE DOMAIN-CONTAINING PROTEIN"/>
    <property type="match status" value="1"/>
</dbReference>
<dbReference type="EMBL" id="JBHSNW010000024">
    <property type="protein sequence ID" value="MFC5820263.1"/>
    <property type="molecule type" value="Genomic_DNA"/>
</dbReference>
<dbReference type="PANTHER" id="PTHR35446">
    <property type="entry name" value="SI:CH211-175M2.5"/>
    <property type="match status" value="1"/>
</dbReference>
<evidence type="ECO:0000313" key="7">
    <source>
        <dbReference type="Proteomes" id="UP001596096"/>
    </source>
</evidence>
<evidence type="ECO:0000313" key="6">
    <source>
        <dbReference type="EMBL" id="MFC5820263.1"/>
    </source>
</evidence>
<keyword evidence="1" id="KW-0489">Methyltransferase</keyword>
<sequence>MKRVKLPRALSEKVSLAVQERIGCGTCMQAHVEAGRAAGLGEADIALARQGTSTDAREAALIAVAVRVLAEPSSITDADVADLRAHGWSDRIIAEIIGVVTLNLLTGAFNLLADLQPANWAVARCMAIYQGDARQMLAEMPAGSVDCIVTSPPYWGLRHYCRTYRSIGAGMVQ</sequence>
<name>A0ABW1C623_9ACTN</name>
<evidence type="ECO:0000256" key="1">
    <source>
        <dbReference type="ARBA" id="ARBA00022603"/>
    </source>
</evidence>
<reference evidence="7" key="1">
    <citation type="journal article" date="2019" name="Int. J. Syst. Evol. Microbiol.">
        <title>The Global Catalogue of Microorganisms (GCM) 10K type strain sequencing project: providing services to taxonomists for standard genome sequencing and annotation.</title>
        <authorList>
            <consortium name="The Broad Institute Genomics Platform"/>
            <consortium name="The Broad Institute Genome Sequencing Center for Infectious Disease"/>
            <person name="Wu L."/>
            <person name="Ma J."/>
        </authorList>
    </citation>
    <scope>NUCLEOTIDE SEQUENCE [LARGE SCALE GENOMIC DNA]</scope>
    <source>
        <strain evidence="7">CGMCC 4.7106</strain>
    </source>
</reference>
<gene>
    <name evidence="6" type="ORF">ACFPUY_34630</name>
</gene>
<keyword evidence="3" id="KW-0949">S-adenosyl-L-methionine</keyword>
<proteinExistence type="predicted"/>
<comment type="caution">
    <text evidence="6">The sequence shown here is derived from an EMBL/GenBank/DDBJ whole genome shotgun (WGS) entry which is preliminary data.</text>
</comment>
<dbReference type="RefSeq" id="WP_219545542.1">
    <property type="nucleotide sequence ID" value="NZ_JAHKRN010000016.1"/>
</dbReference>
<keyword evidence="7" id="KW-1185">Reference proteome</keyword>
<dbReference type="PROSITE" id="PS00093">
    <property type="entry name" value="N4_MTASE"/>
    <property type="match status" value="1"/>
</dbReference>
<dbReference type="InterPro" id="IPR017985">
    <property type="entry name" value="MeTrfase_CN4_CS"/>
</dbReference>
<dbReference type="Proteomes" id="UP001596096">
    <property type="component" value="Unassembled WGS sequence"/>
</dbReference>
<accession>A0ABW1C623</accession>
<keyword evidence="2" id="KW-0808">Transferase</keyword>
<evidence type="ECO:0000256" key="2">
    <source>
        <dbReference type="ARBA" id="ARBA00022679"/>
    </source>
</evidence>
<dbReference type="InterPro" id="IPR003779">
    <property type="entry name" value="CMD-like"/>
</dbReference>
<evidence type="ECO:0000256" key="3">
    <source>
        <dbReference type="ARBA" id="ARBA00022691"/>
    </source>
</evidence>